<dbReference type="AlphaFoldDB" id="A0A8H8DE53"/>
<gene>
    <name evidence="1" type="ORF">I9W82_000897</name>
</gene>
<protein>
    <submittedName>
        <fullName evidence="1">Uncharacterized protein</fullName>
    </submittedName>
</protein>
<accession>A0A8H8DE53</accession>
<dbReference type="EMBL" id="JAEOAQ010000001">
    <property type="protein sequence ID" value="KAG5421805.1"/>
    <property type="molecule type" value="Genomic_DNA"/>
</dbReference>
<sequence>MPKETIVKWLNLVPQRDSFRALTRSSLGKFEEKGSKLCWETASGEEWCKRPDSMMSWRWFHKDLKKRFKDTIYINFDEEVTNEDYRKYVIYDFHLISDLVMEYTHLAGCFNIWTGGGGGGGASREEIIIPFYMHFLALSFTDASKHNQSVDIYHPSFLSNVEYCPFDLSELGKIALGHMLSFRQDAFEVMKKVELNMTIKQFENVKNHMIASESKKSLQPVELRIHLHLPTRDDQADVEADTIESPPLDFPVDWLTSTFDLGQVKVFQLEYYTPETSITKIDTLLNRMPKLKWLELSLGKLCVPRIVELLNPQVNYQTIHLIISQEHYQSHTFQFQSQWKTFGLTSQVMMVWDEKKERVCSTWAMFTLPCMIFKSFGQQHLKTE</sequence>
<keyword evidence="2" id="KW-1185">Reference proteome</keyword>
<dbReference type="RefSeq" id="XP_067550921.1">
    <property type="nucleotide sequence ID" value="XM_067695310.1"/>
</dbReference>
<organism evidence="1 2">
    <name type="scientific">Candida metapsilosis</name>
    <dbReference type="NCBI Taxonomy" id="273372"/>
    <lineage>
        <taxon>Eukaryota</taxon>
        <taxon>Fungi</taxon>
        <taxon>Dikarya</taxon>
        <taxon>Ascomycota</taxon>
        <taxon>Saccharomycotina</taxon>
        <taxon>Pichiomycetes</taxon>
        <taxon>Debaryomycetaceae</taxon>
        <taxon>Candida/Lodderomyces clade</taxon>
        <taxon>Candida</taxon>
    </lineage>
</organism>
<proteinExistence type="predicted"/>
<dbReference type="Proteomes" id="UP000669133">
    <property type="component" value="Unassembled WGS sequence"/>
</dbReference>
<comment type="caution">
    <text evidence="1">The sequence shown here is derived from an EMBL/GenBank/DDBJ whole genome shotgun (WGS) entry which is preliminary data.</text>
</comment>
<name>A0A8H8DE53_9ASCO</name>
<evidence type="ECO:0000313" key="1">
    <source>
        <dbReference type="EMBL" id="KAG5421805.1"/>
    </source>
</evidence>
<reference evidence="1 2" key="1">
    <citation type="submission" date="2020-12" db="EMBL/GenBank/DDBJ databases">
        <title>Effect of drift, selection, and recombination on the evolution of hybrid genomes in Candida yeast pathogens.</title>
        <authorList>
            <person name="Mixao V."/>
            <person name="Ksiezopolska E."/>
            <person name="Saus E."/>
            <person name="Boekhout T."/>
            <person name="Gacser A."/>
            <person name="Gabaldon T."/>
        </authorList>
    </citation>
    <scope>NUCLEOTIDE SEQUENCE [LARGE SCALE GENOMIC DNA]</scope>
    <source>
        <strain evidence="1 2">BP57</strain>
    </source>
</reference>
<evidence type="ECO:0000313" key="2">
    <source>
        <dbReference type="Proteomes" id="UP000669133"/>
    </source>
</evidence>
<dbReference type="GeneID" id="93649526"/>